<gene>
    <name evidence="1" type="ORF">WCV65_15655</name>
</gene>
<dbReference type="Pfam" id="PF10978">
    <property type="entry name" value="DUF2785"/>
    <property type="match status" value="1"/>
</dbReference>
<evidence type="ECO:0000313" key="2">
    <source>
        <dbReference type="Proteomes" id="UP001377337"/>
    </source>
</evidence>
<reference evidence="1 2" key="1">
    <citation type="submission" date="2024-02" db="EMBL/GenBank/DDBJ databases">
        <title>Seven novel Bacillus-like species.</title>
        <authorList>
            <person name="Liu G."/>
        </authorList>
    </citation>
    <scope>NUCLEOTIDE SEQUENCE [LARGE SCALE GENOMIC DNA]</scope>
    <source>
        <strain evidence="1 2">FJAT-52054</strain>
    </source>
</reference>
<dbReference type="InterPro" id="IPR021247">
    <property type="entry name" value="DUF2785"/>
</dbReference>
<dbReference type="RefSeq" id="WP_338777721.1">
    <property type="nucleotide sequence ID" value="NZ_CP147407.1"/>
</dbReference>
<protein>
    <submittedName>
        <fullName evidence="1">DUF2785 domain-containing protein</fullName>
    </submittedName>
</protein>
<name>A0ABZ2NDZ9_9BACI</name>
<dbReference type="EMBL" id="CP147407">
    <property type="protein sequence ID" value="WXB95983.1"/>
    <property type="molecule type" value="Genomic_DNA"/>
</dbReference>
<dbReference type="Proteomes" id="UP001377337">
    <property type="component" value="Chromosome"/>
</dbReference>
<evidence type="ECO:0000313" key="1">
    <source>
        <dbReference type="EMBL" id="WXB95983.1"/>
    </source>
</evidence>
<sequence length="284" mass="32982">MSLLLGKVSMDESELKSILTKIKYGESDWQEADRLFILKSMIEHIGSTDGELRDQLIYTSFYRLIIESNQLEPEILNELLDTCLNDLLFKGIGEKETDTVFTRAFTTLLIAIILNRDNQANFLSPSTVYSIKEKLIKYINLERDLRGYVAGKGWAHSIAHVADTFEELVKNPKLDTEVYPEILKTLWSKILISNSVYVHDEDERILIPILEMLERGLDVQEIEELMQHLPIELMAQKEQLEDEKYWLLVFNIKTFLKSFHIKINGNSKLLSFQKSIEQCLTKIH</sequence>
<organism evidence="1 2">
    <name type="scientific">Metabacillus sediminis</name>
    <dbReference type="NCBI Taxonomy" id="3117746"/>
    <lineage>
        <taxon>Bacteria</taxon>
        <taxon>Bacillati</taxon>
        <taxon>Bacillota</taxon>
        <taxon>Bacilli</taxon>
        <taxon>Bacillales</taxon>
        <taxon>Bacillaceae</taxon>
        <taxon>Metabacillus</taxon>
    </lineage>
</organism>
<keyword evidence="2" id="KW-1185">Reference proteome</keyword>
<proteinExistence type="predicted"/>
<accession>A0ABZ2NDZ9</accession>